<dbReference type="WBParaSite" id="PS1159_v2.g16168.t1">
    <property type="protein sequence ID" value="PS1159_v2.g16168.t1"/>
    <property type="gene ID" value="PS1159_v2.g16168"/>
</dbReference>
<organism evidence="1 2">
    <name type="scientific">Panagrolaimus sp. PS1159</name>
    <dbReference type="NCBI Taxonomy" id="55785"/>
    <lineage>
        <taxon>Eukaryota</taxon>
        <taxon>Metazoa</taxon>
        <taxon>Ecdysozoa</taxon>
        <taxon>Nematoda</taxon>
        <taxon>Chromadorea</taxon>
        <taxon>Rhabditida</taxon>
        <taxon>Tylenchina</taxon>
        <taxon>Panagrolaimomorpha</taxon>
        <taxon>Panagrolaimoidea</taxon>
        <taxon>Panagrolaimidae</taxon>
        <taxon>Panagrolaimus</taxon>
    </lineage>
</organism>
<sequence>MAPSSKAYQSDRHTLGKIIKGHSMKSPDQVNRRNERERKRVQNLNNLYHTLAAKLSIYSPAKNKKFSKKETLRTAIEYIKYLEKILENDEEYDENNFLCLDSSSLLSVAHSPMDANTSSSASSTHSSLENSFCYTQSCYEKIEPISPTSQIQHGYDSSTNSSPNYPCSINSSYTCQQQSSQQQQQQQQLLQQQHQIQTYYDHIQPWKGNAYHQQPGSYYMTTTM</sequence>
<evidence type="ECO:0000313" key="1">
    <source>
        <dbReference type="Proteomes" id="UP000887580"/>
    </source>
</evidence>
<protein>
    <submittedName>
        <fullName evidence="2">BHLH domain-containing protein</fullName>
    </submittedName>
</protein>
<dbReference type="Proteomes" id="UP000887580">
    <property type="component" value="Unplaced"/>
</dbReference>
<evidence type="ECO:0000313" key="2">
    <source>
        <dbReference type="WBParaSite" id="PS1159_v2.g16168.t1"/>
    </source>
</evidence>
<name>A0AC35FF15_9BILA</name>
<proteinExistence type="predicted"/>
<accession>A0AC35FF15</accession>
<reference evidence="2" key="1">
    <citation type="submission" date="2022-11" db="UniProtKB">
        <authorList>
            <consortium name="WormBaseParasite"/>
        </authorList>
    </citation>
    <scope>IDENTIFICATION</scope>
</reference>